<evidence type="ECO:0000256" key="9">
    <source>
        <dbReference type="HAMAP-Rule" id="MF_00061"/>
    </source>
</evidence>
<keyword evidence="6 9" id="KW-0418">Kinase</keyword>
<evidence type="ECO:0000256" key="8">
    <source>
        <dbReference type="ARBA" id="ARBA00032554"/>
    </source>
</evidence>
<dbReference type="InterPro" id="IPR006204">
    <property type="entry name" value="GHMP_kinase_N_dom"/>
</dbReference>
<dbReference type="GO" id="GO:0016114">
    <property type="term" value="P:terpenoid biosynthetic process"/>
    <property type="evidence" value="ECO:0007669"/>
    <property type="project" value="UniProtKB-UniRule"/>
</dbReference>
<reference evidence="12 13" key="1">
    <citation type="submission" date="2020-07" db="EMBL/GenBank/DDBJ databases">
        <title>Sequencing the genomes of 1000 actinobacteria strains.</title>
        <authorList>
            <person name="Klenk H.-P."/>
        </authorList>
    </citation>
    <scope>NUCLEOTIDE SEQUENCE [LARGE SCALE GENOMIC DNA]</scope>
    <source>
        <strain evidence="12 13">DSM 23819</strain>
    </source>
</reference>
<evidence type="ECO:0000256" key="7">
    <source>
        <dbReference type="ARBA" id="ARBA00022840"/>
    </source>
</evidence>
<dbReference type="UniPathway" id="UPA00056">
    <property type="reaction ID" value="UER00094"/>
</dbReference>
<evidence type="ECO:0000256" key="1">
    <source>
        <dbReference type="ARBA" id="ARBA00009684"/>
    </source>
</evidence>
<evidence type="ECO:0000256" key="4">
    <source>
        <dbReference type="ARBA" id="ARBA00022679"/>
    </source>
</evidence>
<proteinExistence type="inferred from homology"/>
<dbReference type="SUPFAM" id="SSF54211">
    <property type="entry name" value="Ribosomal protein S5 domain 2-like"/>
    <property type="match status" value="1"/>
</dbReference>
<dbReference type="AlphaFoldDB" id="A0A7Y9UTM9"/>
<dbReference type="HAMAP" id="MF_00061">
    <property type="entry name" value="IspE"/>
    <property type="match status" value="1"/>
</dbReference>
<dbReference type="Pfam" id="PF08544">
    <property type="entry name" value="GHMP_kinases_C"/>
    <property type="match status" value="1"/>
</dbReference>
<protein>
    <recommendedName>
        <fullName evidence="3 9">4-diphosphocytidyl-2-C-methyl-D-erythritol kinase</fullName>
        <shortName evidence="9">CMK</shortName>
        <ecNumber evidence="2 9">2.7.1.148</ecNumber>
    </recommendedName>
    <alternativeName>
        <fullName evidence="8 9">4-(cytidine-5'-diphospho)-2-C-methyl-D-erythritol kinase</fullName>
    </alternativeName>
</protein>
<feature type="binding site" evidence="9">
    <location>
        <begin position="104"/>
        <end position="114"/>
    </location>
    <ligand>
        <name>ATP</name>
        <dbReference type="ChEBI" id="CHEBI:30616"/>
    </ligand>
</feature>
<dbReference type="Pfam" id="PF00288">
    <property type="entry name" value="GHMP_kinases_N"/>
    <property type="match status" value="1"/>
</dbReference>
<evidence type="ECO:0000259" key="10">
    <source>
        <dbReference type="Pfam" id="PF00288"/>
    </source>
</evidence>
<evidence type="ECO:0000256" key="6">
    <source>
        <dbReference type="ARBA" id="ARBA00022777"/>
    </source>
</evidence>
<dbReference type="PANTHER" id="PTHR43527">
    <property type="entry name" value="4-DIPHOSPHOCYTIDYL-2-C-METHYL-D-ERYTHRITOL KINASE, CHLOROPLASTIC"/>
    <property type="match status" value="1"/>
</dbReference>
<dbReference type="InterPro" id="IPR013750">
    <property type="entry name" value="GHMP_kinase_C_dom"/>
</dbReference>
<comment type="caution">
    <text evidence="12">The sequence shown here is derived from an EMBL/GenBank/DDBJ whole genome shotgun (WGS) entry which is preliminary data.</text>
</comment>
<dbReference type="InterPro" id="IPR020568">
    <property type="entry name" value="Ribosomal_Su5_D2-typ_SF"/>
</dbReference>
<dbReference type="InterPro" id="IPR014721">
    <property type="entry name" value="Ribsml_uS5_D2-typ_fold_subgr"/>
</dbReference>
<evidence type="ECO:0000259" key="11">
    <source>
        <dbReference type="Pfam" id="PF08544"/>
    </source>
</evidence>
<dbReference type="RefSeq" id="WP_179501794.1">
    <property type="nucleotide sequence ID" value="NZ_JACCAA010000001.1"/>
</dbReference>
<evidence type="ECO:0000313" key="12">
    <source>
        <dbReference type="EMBL" id="NYG58649.1"/>
    </source>
</evidence>
<keyword evidence="13" id="KW-1185">Reference proteome</keyword>
<dbReference type="Gene3D" id="3.30.230.10">
    <property type="match status" value="1"/>
</dbReference>
<name>A0A7Y9UTM9_9ACTN</name>
<dbReference type="SUPFAM" id="SSF55060">
    <property type="entry name" value="GHMP Kinase, C-terminal domain"/>
    <property type="match status" value="1"/>
</dbReference>
<gene>
    <name evidence="9" type="primary">ispE</name>
    <name evidence="12" type="ORF">BJ980_001572</name>
</gene>
<comment type="catalytic activity">
    <reaction evidence="9">
        <text>4-CDP-2-C-methyl-D-erythritol + ATP = 4-CDP-2-C-methyl-D-erythritol 2-phosphate + ADP + H(+)</text>
        <dbReference type="Rhea" id="RHEA:18437"/>
        <dbReference type="ChEBI" id="CHEBI:15378"/>
        <dbReference type="ChEBI" id="CHEBI:30616"/>
        <dbReference type="ChEBI" id="CHEBI:57823"/>
        <dbReference type="ChEBI" id="CHEBI:57919"/>
        <dbReference type="ChEBI" id="CHEBI:456216"/>
        <dbReference type="EC" id="2.7.1.148"/>
    </reaction>
</comment>
<evidence type="ECO:0000313" key="13">
    <source>
        <dbReference type="Proteomes" id="UP000540656"/>
    </source>
</evidence>
<evidence type="ECO:0000256" key="2">
    <source>
        <dbReference type="ARBA" id="ARBA00012052"/>
    </source>
</evidence>
<organism evidence="12 13">
    <name type="scientific">Nocardioides daedukensis</name>
    <dbReference type="NCBI Taxonomy" id="634462"/>
    <lineage>
        <taxon>Bacteria</taxon>
        <taxon>Bacillati</taxon>
        <taxon>Actinomycetota</taxon>
        <taxon>Actinomycetes</taxon>
        <taxon>Propionibacteriales</taxon>
        <taxon>Nocardioidaceae</taxon>
        <taxon>Nocardioides</taxon>
    </lineage>
</organism>
<dbReference type="GO" id="GO:0019288">
    <property type="term" value="P:isopentenyl diphosphate biosynthetic process, methylerythritol 4-phosphate pathway"/>
    <property type="evidence" value="ECO:0007669"/>
    <property type="project" value="UniProtKB-UniRule"/>
</dbReference>
<evidence type="ECO:0000256" key="5">
    <source>
        <dbReference type="ARBA" id="ARBA00022741"/>
    </source>
</evidence>
<dbReference type="EMBL" id="JACCAA010000001">
    <property type="protein sequence ID" value="NYG58649.1"/>
    <property type="molecule type" value="Genomic_DNA"/>
</dbReference>
<keyword evidence="7 9" id="KW-0067">ATP-binding</keyword>
<comment type="similarity">
    <text evidence="1 9">Belongs to the GHMP kinase family. IspE subfamily.</text>
</comment>
<feature type="active site" evidence="9">
    <location>
        <position position="16"/>
    </location>
</feature>
<dbReference type="NCBIfam" id="NF002870">
    <property type="entry name" value="PRK03188.1"/>
    <property type="match status" value="1"/>
</dbReference>
<sequence length="303" mass="30534">MPEPTLRAVSARAAAKINLHLGVGAPGPDGFHPLATVYQAISLFSTITVTPADDWSVTCQAAPGIAVDQVPLDETNLALRAAKLLAERAGVTHPVNIHIAKGIPVAGGLAGGSADAAAALVACDALWGLDRPDLAELAAELGSDVPFCLVGGTARGLGRGEIVSPLPDPGRYDWVLLTFGEGLSTPEVYGEHDAIYDGLARPEPDLPDALIDALAAGSVTDLAAALSNDLQEASLSLRPALASPLRAGIDAGALAALVSGSGPTCLFLARDADHAASLAAELTSYGEVLTAHGPVAGAMVVES</sequence>
<feature type="domain" description="GHMP kinase N-terminal" evidence="10">
    <location>
        <begin position="76"/>
        <end position="152"/>
    </location>
</feature>
<dbReference type="InterPro" id="IPR036554">
    <property type="entry name" value="GHMP_kinase_C_sf"/>
</dbReference>
<dbReference type="PANTHER" id="PTHR43527:SF2">
    <property type="entry name" value="4-DIPHOSPHOCYTIDYL-2-C-METHYL-D-ERYTHRITOL KINASE, CHLOROPLASTIC"/>
    <property type="match status" value="1"/>
</dbReference>
<keyword evidence="4 9" id="KW-0808">Transferase</keyword>
<dbReference type="PIRSF" id="PIRSF010376">
    <property type="entry name" value="IspE"/>
    <property type="match status" value="1"/>
</dbReference>
<accession>A0A7Y9UTM9</accession>
<dbReference type="Proteomes" id="UP000540656">
    <property type="component" value="Unassembled WGS sequence"/>
</dbReference>
<dbReference type="NCBIfam" id="TIGR00154">
    <property type="entry name" value="ispE"/>
    <property type="match status" value="1"/>
</dbReference>
<keyword evidence="9" id="KW-0414">Isoprene biosynthesis</keyword>
<evidence type="ECO:0000256" key="3">
    <source>
        <dbReference type="ARBA" id="ARBA00017473"/>
    </source>
</evidence>
<dbReference type="GO" id="GO:0005524">
    <property type="term" value="F:ATP binding"/>
    <property type="evidence" value="ECO:0007669"/>
    <property type="project" value="UniProtKB-UniRule"/>
</dbReference>
<comment type="pathway">
    <text evidence="9">Isoprenoid biosynthesis; isopentenyl diphosphate biosynthesis via DXP pathway; isopentenyl diphosphate from 1-deoxy-D-xylulose 5-phosphate: step 3/6.</text>
</comment>
<feature type="domain" description="GHMP kinase C-terminal" evidence="11">
    <location>
        <begin position="210"/>
        <end position="286"/>
    </location>
</feature>
<comment type="function">
    <text evidence="9">Catalyzes the phosphorylation of the position 2 hydroxy group of 4-diphosphocytidyl-2C-methyl-D-erythritol.</text>
</comment>
<feature type="active site" evidence="9">
    <location>
        <position position="144"/>
    </location>
</feature>
<dbReference type="GO" id="GO:0050515">
    <property type="term" value="F:4-(cytidine 5'-diphospho)-2-C-methyl-D-erythritol kinase activity"/>
    <property type="evidence" value="ECO:0007669"/>
    <property type="project" value="UniProtKB-UniRule"/>
</dbReference>
<dbReference type="EC" id="2.7.1.148" evidence="2 9"/>
<keyword evidence="5 9" id="KW-0547">Nucleotide-binding</keyword>
<dbReference type="Gene3D" id="3.30.70.890">
    <property type="entry name" value="GHMP kinase, C-terminal domain"/>
    <property type="match status" value="1"/>
</dbReference>
<dbReference type="InterPro" id="IPR004424">
    <property type="entry name" value="IspE"/>
</dbReference>